<dbReference type="Gene3D" id="1.10.8.100">
    <property type="entry name" value="Ribosomal RNA adenine dimethylase-like, domain 2"/>
    <property type="match status" value="1"/>
</dbReference>
<comment type="similarity">
    <text evidence="7 8">Belongs to the class I-like SAM-binding methyltransferase superfamily. rRNA adenine N(6)-methyltransferase family.</text>
</comment>
<protein>
    <recommendedName>
        <fullName evidence="8">rRNA adenine N(6)-methyltransferase</fullName>
        <ecNumber evidence="8">2.1.1.-</ecNumber>
    </recommendedName>
</protein>
<evidence type="ECO:0000256" key="2">
    <source>
        <dbReference type="ARBA" id="ARBA00022603"/>
    </source>
</evidence>
<dbReference type="InterPro" id="IPR023165">
    <property type="entry name" value="rRNA_Ade_diMease-like_C"/>
</dbReference>
<gene>
    <name evidence="9" type="ORF">SCHPADRAFT_845082</name>
</gene>
<evidence type="ECO:0000256" key="4">
    <source>
        <dbReference type="ARBA" id="ARBA00022691"/>
    </source>
</evidence>
<dbReference type="PROSITE" id="PS51689">
    <property type="entry name" value="SAM_RNA_A_N6_MT"/>
    <property type="match status" value="1"/>
</dbReference>
<evidence type="ECO:0000256" key="6">
    <source>
        <dbReference type="ARBA" id="ARBA00024915"/>
    </source>
</evidence>
<sequence>MLVVHRHLARATTRFLIRRNSSSIPPLSSVEKWKESFRKNNREIAKRPFLCDQLVADKVVKAFLPAPKEDANPQDGKIVIEAYPGAGALTRSLLALPPSRLKKLIVLEDNPVLFNDLKVLEQHDPRITVIPRSGFLWLSYTELEAQGLLKDVNPVAWKSEAQPNLHFISHLPNTVHGDQLLNQIFRCMPMESWLFKYGRVPLSFLMTESIWERTSADIKSGTRCKLSVIAEAVSDCTKVVPSSDMHYNEHFYPPTGVDDEVPAKKKRKSAGRQSGVPYVAVNVEPRAKSFIKPGLLDKWDFILRKLFVLKASPLQKGIPSIAPGAASLMSILKNHIPGGNCLDTEKQIRRLTVEDWALIVEAFDAWPFAPEDLLVTDTFYRDIERKT</sequence>
<dbReference type="OrthoDB" id="16079at2759"/>
<feature type="binding site" evidence="7">
    <location>
        <position position="108"/>
    </location>
    <ligand>
        <name>S-adenosyl-L-methionine</name>
        <dbReference type="ChEBI" id="CHEBI:59789"/>
    </ligand>
</feature>
<proteinExistence type="inferred from homology"/>
<evidence type="ECO:0000256" key="3">
    <source>
        <dbReference type="ARBA" id="ARBA00022679"/>
    </source>
</evidence>
<dbReference type="InParanoid" id="A0A0H2S1Z0"/>
<keyword evidence="2 7" id="KW-0489">Methyltransferase</keyword>
<dbReference type="EC" id="2.1.1.-" evidence="8"/>
<dbReference type="Proteomes" id="UP000053477">
    <property type="component" value="Unassembled WGS sequence"/>
</dbReference>
<evidence type="ECO:0000313" key="10">
    <source>
        <dbReference type="Proteomes" id="UP000053477"/>
    </source>
</evidence>
<evidence type="ECO:0000256" key="8">
    <source>
        <dbReference type="RuleBase" id="RU362106"/>
    </source>
</evidence>
<comment type="subcellular location">
    <subcellularLocation>
        <location evidence="1">Mitochondrion</location>
    </subcellularLocation>
</comment>
<dbReference type="InterPro" id="IPR001737">
    <property type="entry name" value="KsgA/Erm"/>
</dbReference>
<dbReference type="GO" id="GO:0000179">
    <property type="term" value="F:rRNA (adenine-N6,N6-)-dimethyltransferase activity"/>
    <property type="evidence" value="ECO:0007669"/>
    <property type="project" value="UniProtKB-UniRule"/>
</dbReference>
<dbReference type="Pfam" id="PF00398">
    <property type="entry name" value="RrnaAD"/>
    <property type="match status" value="1"/>
</dbReference>
<comment type="caution">
    <text evidence="7">Lacks conserved residue(s) required for the propagation of feature annotation.</text>
</comment>
<keyword evidence="5 7" id="KW-0694">RNA-binding</keyword>
<dbReference type="GO" id="GO:0005759">
    <property type="term" value="C:mitochondrial matrix"/>
    <property type="evidence" value="ECO:0007669"/>
    <property type="project" value="TreeGrafter"/>
</dbReference>
<keyword evidence="8" id="KW-0698">rRNA processing</keyword>
<keyword evidence="3 7" id="KW-0808">Transferase</keyword>
<dbReference type="STRING" id="27342.A0A0H2S1Z0"/>
<comment type="function">
    <text evidence="6">Mitochondrial transcription factor that confers selective promoter recognition on the core subunit of the yeast mitochondrial RNA polymerase. Interacts with DNA in a non-specific manner.</text>
</comment>
<dbReference type="EMBL" id="KQ085895">
    <property type="protein sequence ID" value="KLO18360.1"/>
    <property type="molecule type" value="Genomic_DNA"/>
</dbReference>
<dbReference type="Gene3D" id="3.40.50.150">
    <property type="entry name" value="Vaccinia Virus protein VP39"/>
    <property type="match status" value="1"/>
</dbReference>
<name>A0A0H2S1Z0_9AGAM</name>
<dbReference type="PANTHER" id="PTHR11727">
    <property type="entry name" value="DIMETHYLADENOSINE TRANSFERASE"/>
    <property type="match status" value="1"/>
</dbReference>
<evidence type="ECO:0000256" key="7">
    <source>
        <dbReference type="PROSITE-ProRule" id="PRU01026"/>
    </source>
</evidence>
<evidence type="ECO:0000256" key="5">
    <source>
        <dbReference type="ARBA" id="ARBA00022884"/>
    </source>
</evidence>
<dbReference type="InterPro" id="IPR029063">
    <property type="entry name" value="SAM-dependent_MTases_sf"/>
</dbReference>
<accession>A0A0H2S1Z0</accession>
<keyword evidence="4 7" id="KW-0949">S-adenosyl-L-methionine</keyword>
<dbReference type="PANTHER" id="PTHR11727:SF17">
    <property type="entry name" value="DIMETHYLADENOSINE TRANSFERASE 1, MITOCHONDRIAL"/>
    <property type="match status" value="1"/>
</dbReference>
<dbReference type="AlphaFoldDB" id="A0A0H2S1Z0"/>
<evidence type="ECO:0000313" key="9">
    <source>
        <dbReference type="EMBL" id="KLO18360.1"/>
    </source>
</evidence>
<dbReference type="FunCoup" id="A0A0H2S1Z0">
    <property type="interactions" value="18"/>
</dbReference>
<feature type="binding site" evidence="7">
    <location>
        <position position="50"/>
    </location>
    <ligand>
        <name>S-adenosyl-L-methionine</name>
        <dbReference type="ChEBI" id="CHEBI:59789"/>
    </ligand>
</feature>
<keyword evidence="10" id="KW-1185">Reference proteome</keyword>
<evidence type="ECO:0000256" key="1">
    <source>
        <dbReference type="ARBA" id="ARBA00004173"/>
    </source>
</evidence>
<dbReference type="SUPFAM" id="SSF53335">
    <property type="entry name" value="S-adenosyl-L-methionine-dependent methyltransferases"/>
    <property type="match status" value="1"/>
</dbReference>
<dbReference type="GO" id="GO:0034246">
    <property type="term" value="F:mitochondrial transcription factor activity"/>
    <property type="evidence" value="ECO:0007669"/>
    <property type="project" value="TreeGrafter"/>
</dbReference>
<reference evidence="9 10" key="1">
    <citation type="submission" date="2015-04" db="EMBL/GenBank/DDBJ databases">
        <title>Complete genome sequence of Schizopora paradoxa KUC8140, a cosmopolitan wood degrader in East Asia.</title>
        <authorList>
            <consortium name="DOE Joint Genome Institute"/>
            <person name="Min B."/>
            <person name="Park H."/>
            <person name="Jang Y."/>
            <person name="Kim J.-J."/>
            <person name="Kim K.H."/>
            <person name="Pangilinan J."/>
            <person name="Lipzen A."/>
            <person name="Riley R."/>
            <person name="Grigoriev I.V."/>
            <person name="Spatafora J.W."/>
            <person name="Choi I.-G."/>
        </authorList>
    </citation>
    <scope>NUCLEOTIDE SEQUENCE [LARGE SCALE GENOMIC DNA]</scope>
    <source>
        <strain evidence="9 10">KUC8140</strain>
    </source>
</reference>
<organism evidence="9 10">
    <name type="scientific">Schizopora paradoxa</name>
    <dbReference type="NCBI Taxonomy" id="27342"/>
    <lineage>
        <taxon>Eukaryota</taxon>
        <taxon>Fungi</taxon>
        <taxon>Dikarya</taxon>
        <taxon>Basidiomycota</taxon>
        <taxon>Agaricomycotina</taxon>
        <taxon>Agaricomycetes</taxon>
        <taxon>Hymenochaetales</taxon>
        <taxon>Schizoporaceae</taxon>
        <taxon>Schizopora</taxon>
    </lineage>
</organism>
<dbReference type="GO" id="GO:0006391">
    <property type="term" value="P:transcription initiation at mitochondrial promoter"/>
    <property type="evidence" value="ECO:0007669"/>
    <property type="project" value="TreeGrafter"/>
</dbReference>
<dbReference type="GO" id="GO:0003723">
    <property type="term" value="F:RNA binding"/>
    <property type="evidence" value="ECO:0007669"/>
    <property type="project" value="UniProtKB-UniRule"/>
</dbReference>